<comment type="similarity">
    <text evidence="2 7">Belongs to the acyl-CoA dehydrogenase family.</text>
</comment>
<dbReference type="OrthoDB" id="9802447at2"/>
<dbReference type="RefSeq" id="WP_153738306.1">
    <property type="nucleotide sequence ID" value="NZ_WJNG01000018.1"/>
</dbReference>
<evidence type="ECO:0000256" key="7">
    <source>
        <dbReference type="RuleBase" id="RU362125"/>
    </source>
</evidence>
<comment type="cofactor">
    <cofactor evidence="1 7">
        <name>FAD</name>
        <dbReference type="ChEBI" id="CHEBI:57692"/>
    </cofactor>
</comment>
<dbReference type="Gene3D" id="1.10.540.10">
    <property type="entry name" value="Acyl-CoA dehydrogenase/oxidase, N-terminal domain"/>
    <property type="match status" value="1"/>
</dbReference>
<name>A0A6A8DJN7_9BACI</name>
<dbReference type="Pfam" id="PF21263">
    <property type="entry name" value="Acyl-CoA-dh_C"/>
    <property type="match status" value="1"/>
</dbReference>
<protein>
    <submittedName>
        <fullName evidence="12">Acyl-CoA dehydrogenase</fullName>
    </submittedName>
</protein>
<dbReference type="Gene3D" id="2.40.110.10">
    <property type="entry name" value="Butyryl-CoA Dehydrogenase, subunit A, domain 2"/>
    <property type="match status" value="1"/>
</dbReference>
<evidence type="ECO:0000313" key="12">
    <source>
        <dbReference type="EMBL" id="MRH44696.1"/>
    </source>
</evidence>
<dbReference type="SUPFAM" id="SSF56645">
    <property type="entry name" value="Acyl-CoA dehydrogenase NM domain-like"/>
    <property type="match status" value="1"/>
</dbReference>
<dbReference type="AlphaFoldDB" id="A0A6A8DJN7"/>
<comment type="caution">
    <text evidence="12">The sequence shown here is derived from an EMBL/GenBank/DDBJ whole genome shotgun (WGS) entry which is preliminary data.</text>
</comment>
<keyword evidence="4 7" id="KW-0274">FAD</keyword>
<accession>A0A6A8DJN7</accession>
<dbReference type="Pfam" id="PF02771">
    <property type="entry name" value="Acyl-CoA_dh_N"/>
    <property type="match status" value="1"/>
</dbReference>
<dbReference type="InterPro" id="IPR013786">
    <property type="entry name" value="AcylCoA_DH/ox_N"/>
</dbReference>
<proteinExistence type="inferred from homology"/>
<sequence length="594" mass="65762">MGETKEKVFKGGAFIIEDLTPEDIITPEDFTEEHKMIAKTTEDFVIDKVIPKVPLLEDHQFEHSVQLLKEAGELGLLGVDIPEEYGGLGLDKISSSLITEKFSRSGGFSVTHGAHVGIGTLPIVFFGNEEQKQKYLPDLATGEKLAAYALTEPGSGSDALGAKTNAKLNDEGTHYVLNGEKQWITNAAFADLFIVYAQIDGDKFTAFIVERDFPGVSTGPEEKKMGIKSSSTRTVILDEAKVPVENVLGEIGKGHVIAFNILNVGRYKLAVGGIGGAKLGIELSSKYANQRKQFNTAISNFSLIQEKLGTMATNTYVNESAVYRTVGLFEQRMGRLTDEELKDGKEIAKAIAEYQIECSINKVFGSELIDFVADESVQIHGGYGFMQEYEVERMYRDSRIQRIFEGTNEINRLLITGSLIKKAMKGDLPLLQKAQALQEELMMLMPEEVGTETLEKEKYLLRNAKKIGLLSAGIAAQKFGPKLEHEQEILANIADIVSEIYNMESAILRTEKAISKNGEEKNKQKVLYTEVYVQEAFNRIEAHAKETIIASESGDTLRITLSAMRKLTRHDPTNVIGKKREVAKTIIDAEKYVV</sequence>
<gene>
    <name evidence="12" type="ORF">GH741_18780</name>
</gene>
<dbReference type="InterPro" id="IPR049426">
    <property type="entry name" value="Acyl-CoA-dh-like_C"/>
</dbReference>
<dbReference type="PANTHER" id="PTHR43884">
    <property type="entry name" value="ACYL-COA DEHYDROGENASE"/>
    <property type="match status" value="1"/>
</dbReference>
<dbReference type="PANTHER" id="PTHR43884:SF12">
    <property type="entry name" value="ISOVALERYL-COA DEHYDROGENASE, MITOCHONDRIAL-RELATED"/>
    <property type="match status" value="1"/>
</dbReference>
<dbReference type="Pfam" id="PF02770">
    <property type="entry name" value="Acyl-CoA_dh_M"/>
    <property type="match status" value="1"/>
</dbReference>
<dbReference type="InterPro" id="IPR006091">
    <property type="entry name" value="Acyl-CoA_Oxase/DH_mid-dom"/>
</dbReference>
<dbReference type="PROSITE" id="PS00073">
    <property type="entry name" value="ACYL_COA_DH_2"/>
    <property type="match status" value="1"/>
</dbReference>
<dbReference type="GO" id="GO:0003995">
    <property type="term" value="F:acyl-CoA dehydrogenase activity"/>
    <property type="evidence" value="ECO:0007669"/>
    <property type="project" value="InterPro"/>
</dbReference>
<evidence type="ECO:0000256" key="1">
    <source>
        <dbReference type="ARBA" id="ARBA00001974"/>
    </source>
</evidence>
<dbReference type="InterPro" id="IPR036250">
    <property type="entry name" value="AcylCo_DH-like_C"/>
</dbReference>
<dbReference type="GO" id="GO:0050660">
    <property type="term" value="F:flavin adenine dinucleotide binding"/>
    <property type="evidence" value="ECO:0007669"/>
    <property type="project" value="InterPro"/>
</dbReference>
<evidence type="ECO:0000259" key="10">
    <source>
        <dbReference type="Pfam" id="PF02771"/>
    </source>
</evidence>
<dbReference type="SUPFAM" id="SSF47203">
    <property type="entry name" value="Acyl-CoA dehydrogenase C-terminal domain-like"/>
    <property type="match status" value="1"/>
</dbReference>
<evidence type="ECO:0000256" key="2">
    <source>
        <dbReference type="ARBA" id="ARBA00009347"/>
    </source>
</evidence>
<reference evidence="12" key="1">
    <citation type="submission" date="2019-11" db="EMBL/GenBank/DDBJ databases">
        <authorList>
            <person name="Li J."/>
        </authorList>
    </citation>
    <scope>NUCLEOTIDE SEQUENCE</scope>
    <source>
        <strain evidence="12">B6B</strain>
    </source>
</reference>
<evidence type="ECO:0000256" key="3">
    <source>
        <dbReference type="ARBA" id="ARBA00022630"/>
    </source>
</evidence>
<keyword evidence="3 7" id="KW-0285">Flavoprotein</keyword>
<dbReference type="Gene3D" id="1.20.140.10">
    <property type="entry name" value="Butyryl-CoA Dehydrogenase, subunit A, domain 3"/>
    <property type="match status" value="2"/>
</dbReference>
<keyword evidence="5 7" id="KW-0560">Oxidoreductase</keyword>
<evidence type="ECO:0000256" key="5">
    <source>
        <dbReference type="ARBA" id="ARBA00023002"/>
    </source>
</evidence>
<dbReference type="InterPro" id="IPR046373">
    <property type="entry name" value="Acyl-CoA_Oxase/DH_mid-dom_sf"/>
</dbReference>
<evidence type="ECO:0000259" key="8">
    <source>
        <dbReference type="Pfam" id="PF00441"/>
    </source>
</evidence>
<evidence type="ECO:0000313" key="13">
    <source>
        <dbReference type="Proteomes" id="UP000799092"/>
    </source>
</evidence>
<feature type="domain" description="Acyl-CoA dehydrogenase-like C-terminal" evidence="11">
    <location>
        <begin position="463"/>
        <end position="566"/>
    </location>
</feature>
<comment type="catalytic activity">
    <reaction evidence="6">
        <text>a 2,3-saturated acyl-CoA + A = a 2,3-dehydroacyl-CoA + AH2</text>
        <dbReference type="Rhea" id="RHEA:48608"/>
        <dbReference type="ChEBI" id="CHEBI:13193"/>
        <dbReference type="ChEBI" id="CHEBI:17499"/>
        <dbReference type="ChEBI" id="CHEBI:60015"/>
        <dbReference type="ChEBI" id="CHEBI:65111"/>
    </reaction>
</comment>
<dbReference type="InterPro" id="IPR006089">
    <property type="entry name" value="Acyl-CoA_DH_CS"/>
</dbReference>
<keyword evidence="13" id="KW-1185">Reference proteome</keyword>
<dbReference type="Pfam" id="PF00441">
    <property type="entry name" value="Acyl-CoA_dh_1"/>
    <property type="match status" value="1"/>
</dbReference>
<dbReference type="InterPro" id="IPR037069">
    <property type="entry name" value="AcylCoA_DH/ox_N_sf"/>
</dbReference>
<dbReference type="FunFam" id="1.20.140.10:FF:000019">
    <property type="entry name" value="Acyl-CoA dehydrogenase"/>
    <property type="match status" value="1"/>
</dbReference>
<dbReference type="InterPro" id="IPR009075">
    <property type="entry name" value="AcylCo_DH/oxidase_C"/>
</dbReference>
<dbReference type="FunFam" id="2.40.110.10:FF:000006">
    <property type="entry name" value="very long-chain specific acyl-CoA dehydrogenase, mitochondrial"/>
    <property type="match status" value="1"/>
</dbReference>
<dbReference type="PROSITE" id="PS00072">
    <property type="entry name" value="ACYL_COA_DH_1"/>
    <property type="match status" value="1"/>
</dbReference>
<organism evidence="12 13">
    <name type="scientific">Aquibacillus halophilus</name>
    <dbReference type="NCBI Taxonomy" id="930132"/>
    <lineage>
        <taxon>Bacteria</taxon>
        <taxon>Bacillati</taxon>
        <taxon>Bacillota</taxon>
        <taxon>Bacilli</taxon>
        <taxon>Bacillales</taxon>
        <taxon>Bacillaceae</taxon>
        <taxon>Aquibacillus</taxon>
    </lineage>
</organism>
<feature type="domain" description="Acyl-CoA dehydrogenase/oxidase C-terminal" evidence="8">
    <location>
        <begin position="252"/>
        <end position="416"/>
    </location>
</feature>
<evidence type="ECO:0000259" key="9">
    <source>
        <dbReference type="Pfam" id="PF02770"/>
    </source>
</evidence>
<feature type="domain" description="Acyl-CoA dehydrogenase/oxidase N-terminal" evidence="10">
    <location>
        <begin position="31"/>
        <end position="143"/>
    </location>
</feature>
<evidence type="ECO:0000256" key="4">
    <source>
        <dbReference type="ARBA" id="ARBA00022827"/>
    </source>
</evidence>
<evidence type="ECO:0000259" key="11">
    <source>
        <dbReference type="Pfam" id="PF21263"/>
    </source>
</evidence>
<dbReference type="FunFam" id="1.10.540.10:FF:000001">
    <property type="entry name" value="Very long-chain-specific acyl-CoA dehydrogenase, mitochondrial"/>
    <property type="match status" value="1"/>
</dbReference>
<feature type="domain" description="Acyl-CoA oxidase/dehydrogenase middle" evidence="9">
    <location>
        <begin position="147"/>
        <end position="238"/>
    </location>
</feature>
<dbReference type="Proteomes" id="UP000799092">
    <property type="component" value="Unassembled WGS sequence"/>
</dbReference>
<dbReference type="InterPro" id="IPR009100">
    <property type="entry name" value="AcylCoA_DH/oxidase_NM_dom_sf"/>
</dbReference>
<dbReference type="EMBL" id="WJNG01000018">
    <property type="protein sequence ID" value="MRH44696.1"/>
    <property type="molecule type" value="Genomic_DNA"/>
</dbReference>
<evidence type="ECO:0000256" key="6">
    <source>
        <dbReference type="ARBA" id="ARBA00052546"/>
    </source>
</evidence>